<keyword evidence="3" id="KW-1185">Reference proteome</keyword>
<dbReference type="InterPro" id="IPR011104">
    <property type="entry name" value="Hpr_kin/Pase_C"/>
</dbReference>
<dbReference type="Gene3D" id="3.40.50.300">
    <property type="entry name" value="P-loop containing nucleotide triphosphate hydrolases"/>
    <property type="match status" value="1"/>
</dbReference>
<sequence length="150" mass="15630">MPVAATPQDAPPLTVHGTCVAVAGRAALITGASGTGKSSLALQLMAFGARLVSDDQTLLARRGPQVIATAPAPLVGLIEARGIGLLRADALAEAPLAVVVCLDQVERDRLPYAHYAEFCGQVFPCLHKVDSACFPAAIMQYLKAGRRDPE</sequence>
<dbReference type="Pfam" id="PF07475">
    <property type="entry name" value="Hpr_kinase_C"/>
    <property type="match status" value="1"/>
</dbReference>
<dbReference type="GO" id="GO:0000155">
    <property type="term" value="F:phosphorelay sensor kinase activity"/>
    <property type="evidence" value="ECO:0007669"/>
    <property type="project" value="InterPro"/>
</dbReference>
<gene>
    <name evidence="2" type="ORF">FDT80_12190</name>
</gene>
<organism evidence="2 3">
    <name type="scientific">Sulfitobacter sabulilitoris</name>
    <dbReference type="NCBI Taxonomy" id="2562655"/>
    <lineage>
        <taxon>Bacteria</taxon>
        <taxon>Pseudomonadati</taxon>
        <taxon>Pseudomonadota</taxon>
        <taxon>Alphaproteobacteria</taxon>
        <taxon>Rhodobacterales</taxon>
        <taxon>Roseobacteraceae</taxon>
        <taxon>Sulfitobacter</taxon>
    </lineage>
</organism>
<dbReference type="EMBL" id="VANS01000002">
    <property type="protein sequence ID" value="TMM52995.1"/>
    <property type="molecule type" value="Genomic_DNA"/>
</dbReference>
<evidence type="ECO:0000259" key="1">
    <source>
        <dbReference type="Pfam" id="PF07475"/>
    </source>
</evidence>
<accession>A0A5S3PG08</accession>
<dbReference type="OrthoDB" id="8326226at2"/>
<protein>
    <submittedName>
        <fullName evidence="2">Aldolase</fullName>
    </submittedName>
</protein>
<dbReference type="SUPFAM" id="SSF53795">
    <property type="entry name" value="PEP carboxykinase-like"/>
    <property type="match status" value="1"/>
</dbReference>
<name>A0A5S3PG08_9RHOB</name>
<reference evidence="2 3" key="1">
    <citation type="submission" date="2019-05" db="EMBL/GenBank/DDBJ databases">
        <title>Sulfitobacter sabulilitoris sp. nov., isolated from a marine sand.</title>
        <authorList>
            <person name="Yoon J.-H."/>
        </authorList>
    </citation>
    <scope>NUCLEOTIDE SEQUENCE [LARGE SCALE GENOMIC DNA]</scope>
    <source>
        <strain evidence="2 3">HSMS-29</strain>
    </source>
</reference>
<dbReference type="CDD" id="cd01918">
    <property type="entry name" value="HprK_C"/>
    <property type="match status" value="1"/>
</dbReference>
<dbReference type="RefSeq" id="WP_138662536.1">
    <property type="nucleotide sequence ID" value="NZ_VANS01000002.1"/>
</dbReference>
<dbReference type="Proteomes" id="UP000309550">
    <property type="component" value="Unassembled WGS sequence"/>
</dbReference>
<dbReference type="GO" id="GO:0005524">
    <property type="term" value="F:ATP binding"/>
    <property type="evidence" value="ECO:0007669"/>
    <property type="project" value="InterPro"/>
</dbReference>
<dbReference type="InterPro" id="IPR027417">
    <property type="entry name" value="P-loop_NTPase"/>
</dbReference>
<dbReference type="AlphaFoldDB" id="A0A5S3PG08"/>
<evidence type="ECO:0000313" key="3">
    <source>
        <dbReference type="Proteomes" id="UP000309550"/>
    </source>
</evidence>
<dbReference type="GO" id="GO:0006109">
    <property type="term" value="P:regulation of carbohydrate metabolic process"/>
    <property type="evidence" value="ECO:0007669"/>
    <property type="project" value="InterPro"/>
</dbReference>
<comment type="caution">
    <text evidence="2">The sequence shown here is derived from an EMBL/GenBank/DDBJ whole genome shotgun (WGS) entry which is preliminary data.</text>
</comment>
<evidence type="ECO:0000313" key="2">
    <source>
        <dbReference type="EMBL" id="TMM52995.1"/>
    </source>
</evidence>
<proteinExistence type="predicted"/>
<feature type="domain" description="HPr kinase/phosphorylase C-terminal" evidence="1">
    <location>
        <begin position="11"/>
        <end position="88"/>
    </location>
</feature>